<dbReference type="Proteomes" id="UP000525078">
    <property type="component" value="Unassembled WGS sequence"/>
</dbReference>
<accession>A0A7J6EG85</accession>
<comment type="caution">
    <text evidence="1">The sequence shown here is derived from an EMBL/GenBank/DDBJ whole genome shotgun (WGS) entry which is preliminary data.</text>
</comment>
<sequence length="110" mass="12170">MVALPTSTHTINNYGSPSSAVGCAICLMDFLEGESLRVLPNPCKASDFMCSVPDLNILFTNYSQTLIGSRRSFHRCLSVNDVLQSRYRKKVKRVSFFDDEGGGRITGDMI</sequence>
<dbReference type="AlphaFoldDB" id="A0A7J6EG85"/>
<proteinExistence type="predicted"/>
<name>A0A7J6EG85_CANSA</name>
<evidence type="ECO:0000313" key="1">
    <source>
        <dbReference type="EMBL" id="KAF4357354.1"/>
    </source>
</evidence>
<gene>
    <name evidence="1" type="ORF">F8388_023533</name>
</gene>
<dbReference type="EMBL" id="JAATIP010000237">
    <property type="protein sequence ID" value="KAF4357354.1"/>
    <property type="molecule type" value="Genomic_DNA"/>
</dbReference>
<organism evidence="1 2">
    <name type="scientific">Cannabis sativa</name>
    <name type="common">Hemp</name>
    <name type="synonym">Marijuana</name>
    <dbReference type="NCBI Taxonomy" id="3483"/>
    <lineage>
        <taxon>Eukaryota</taxon>
        <taxon>Viridiplantae</taxon>
        <taxon>Streptophyta</taxon>
        <taxon>Embryophyta</taxon>
        <taxon>Tracheophyta</taxon>
        <taxon>Spermatophyta</taxon>
        <taxon>Magnoliopsida</taxon>
        <taxon>eudicotyledons</taxon>
        <taxon>Gunneridae</taxon>
        <taxon>Pentapetalae</taxon>
        <taxon>rosids</taxon>
        <taxon>fabids</taxon>
        <taxon>Rosales</taxon>
        <taxon>Cannabaceae</taxon>
        <taxon>Cannabis</taxon>
    </lineage>
</organism>
<evidence type="ECO:0000313" key="2">
    <source>
        <dbReference type="Proteomes" id="UP000525078"/>
    </source>
</evidence>
<protein>
    <submittedName>
        <fullName evidence="1">Uncharacterized protein</fullName>
    </submittedName>
</protein>
<reference evidence="1 2" key="1">
    <citation type="journal article" date="2020" name="bioRxiv">
        <title>Sequence and annotation of 42 cannabis genomes reveals extensive copy number variation in cannabinoid synthesis and pathogen resistance genes.</title>
        <authorList>
            <person name="Mckernan K.J."/>
            <person name="Helbert Y."/>
            <person name="Kane L.T."/>
            <person name="Ebling H."/>
            <person name="Zhang L."/>
            <person name="Liu B."/>
            <person name="Eaton Z."/>
            <person name="Mclaughlin S."/>
            <person name="Kingan S."/>
            <person name="Baybayan P."/>
            <person name="Concepcion G."/>
            <person name="Jordan M."/>
            <person name="Riva A."/>
            <person name="Barbazuk W."/>
            <person name="Harkins T."/>
        </authorList>
    </citation>
    <scope>NUCLEOTIDE SEQUENCE [LARGE SCALE GENOMIC DNA]</scope>
    <source>
        <strain evidence="2">cv. Jamaican Lion 4</strain>
        <tissue evidence="1">Leaf</tissue>
    </source>
</reference>